<dbReference type="KEGG" id="mfc:BRM9_0027"/>
<keyword evidence="9" id="KW-1185">Reference proteome</keyword>
<dbReference type="SUPFAM" id="SSF46689">
    <property type="entry name" value="Homeodomain-like"/>
    <property type="match status" value="1"/>
</dbReference>
<reference evidence="6" key="3">
    <citation type="submission" date="2014-09" db="EMBL/GenBank/DDBJ databases">
        <authorList>
            <person name="Bishop-Lilly K.A."/>
            <person name="Broomall S.M."/>
            <person name="Chain P.S."/>
            <person name="Chertkov O."/>
            <person name="Coyne S.R."/>
            <person name="Daligault H.E."/>
            <person name="Davenport K.W."/>
            <person name="Erkkila T."/>
            <person name="Frey K.G."/>
            <person name="Gibbons H.S."/>
            <person name="Gu W."/>
            <person name="Jaissle J."/>
            <person name="Johnson S.L."/>
            <person name="Koroleva G.I."/>
            <person name="Ladner J.T."/>
            <person name="Lo C.-C."/>
            <person name="Minogue T.D."/>
            <person name="Munk C."/>
            <person name="Palacios G.F."/>
            <person name="Redden C.L."/>
            <person name="Rosenzweig C.N."/>
            <person name="Scholz M.B."/>
            <person name="Teshima H."/>
            <person name="Xu Y."/>
        </authorList>
    </citation>
    <scope>NUCLEOTIDE SEQUENCE</scope>
    <source>
        <strain evidence="6">Mb9</strain>
    </source>
</reference>
<sequence>MSNGTEQKILEAALKVFSEKGYTGARTRIIAERSGFTEMTLFRKFETKENLFNQVLTVNQQKIMEKVNSLVSLDDEITDPKAQFKVLIFNLVDLIDENFDYVNIIIYERDRASKSITELFISHLGDYLKKFPQDKIDSNVLAYMILSFLYFIILNKESKDAILNMDEAVGEFITYHSNSLEL</sequence>
<dbReference type="Pfam" id="PF00440">
    <property type="entry name" value="TetR_N"/>
    <property type="match status" value="1"/>
</dbReference>
<reference evidence="7" key="4">
    <citation type="submission" date="2020-10" db="EMBL/GenBank/DDBJ databases">
        <title>Dehalococcoides mccartyi of a TCE/Cr reducing biochatode.</title>
        <authorList>
            <person name="Matturro B."/>
        </authorList>
    </citation>
    <scope>NUCLEOTIDE SEQUENCE</scope>
    <source>
        <strain evidence="7">Bin2</strain>
    </source>
</reference>
<proteinExistence type="predicted"/>
<dbReference type="STRING" id="2162.BRM9_0027"/>
<reference evidence="4" key="1">
    <citation type="submission" date="2013-12" db="EMBL/GenBank/DDBJ databases">
        <title>The complete genome sequence of Methanobacterium sp. BRM9.</title>
        <authorList>
            <consortium name="Pastoral Greenhouse Gas Research Consortium"/>
            <person name="Kelly W.J."/>
            <person name="Leahy S.C."/>
            <person name="Perry R."/>
            <person name="Li D."/>
            <person name="Altermann E."/>
            <person name="Lambie S.C."/>
            <person name="Attwood G.T."/>
        </authorList>
    </citation>
    <scope>NUCLEOTIDE SEQUENCE [LARGE SCALE GENOMIC DNA]</scope>
    <source>
        <strain evidence="4">BRM9</strain>
    </source>
</reference>
<dbReference type="PRINTS" id="PR00455">
    <property type="entry name" value="HTHTETR"/>
</dbReference>
<evidence type="ECO:0000313" key="9">
    <source>
        <dbReference type="Proteomes" id="UP000062768"/>
    </source>
</evidence>
<evidence type="ECO:0000313" key="8">
    <source>
        <dbReference type="Proteomes" id="UP000029661"/>
    </source>
</evidence>
<evidence type="ECO:0000313" key="6">
    <source>
        <dbReference type="EMBL" id="CEL26062.1"/>
    </source>
</evidence>
<dbReference type="InterPro" id="IPR009057">
    <property type="entry name" value="Homeodomain-like_sf"/>
</dbReference>
<dbReference type="InterPro" id="IPR001647">
    <property type="entry name" value="HTH_TetR"/>
</dbReference>
<evidence type="ECO:0000256" key="2">
    <source>
        <dbReference type="PROSITE-ProRule" id="PRU00335"/>
    </source>
</evidence>
<dbReference type="EMBL" id="JADIIL010000019">
    <property type="protein sequence ID" value="MBF4474959.1"/>
    <property type="molecule type" value="Genomic_DNA"/>
</dbReference>
<dbReference type="EMBL" id="CP006933">
    <property type="protein sequence ID" value="AIS30861.1"/>
    <property type="molecule type" value="Genomic_DNA"/>
</dbReference>
<feature type="domain" description="HTH tetR-type" evidence="3">
    <location>
        <begin position="3"/>
        <end position="63"/>
    </location>
</feature>
<dbReference type="Gene3D" id="1.10.357.10">
    <property type="entry name" value="Tetracycline Repressor, domain 2"/>
    <property type="match status" value="1"/>
</dbReference>
<dbReference type="Proteomes" id="UP000062768">
    <property type="component" value="Chromosome I"/>
</dbReference>
<dbReference type="Proteomes" id="UP000606900">
    <property type="component" value="Unassembled WGS sequence"/>
</dbReference>
<dbReference type="PANTHER" id="PTHR30328">
    <property type="entry name" value="TRANSCRIPTIONAL REPRESSOR"/>
    <property type="match status" value="1"/>
</dbReference>
<dbReference type="PANTHER" id="PTHR30328:SF54">
    <property type="entry name" value="HTH-TYPE TRANSCRIPTIONAL REPRESSOR SCO4008"/>
    <property type="match status" value="1"/>
</dbReference>
<dbReference type="PROSITE" id="PS50977">
    <property type="entry name" value="HTH_TETR_2"/>
    <property type="match status" value="1"/>
</dbReference>
<evidence type="ECO:0000313" key="7">
    <source>
        <dbReference type="EMBL" id="MBF4474959.1"/>
    </source>
</evidence>
<dbReference type="InterPro" id="IPR050109">
    <property type="entry name" value="HTH-type_TetR-like_transc_reg"/>
</dbReference>
<evidence type="ECO:0000313" key="4">
    <source>
        <dbReference type="EMBL" id="AIS30861.1"/>
    </source>
</evidence>
<accession>A0A089Z7Q8</accession>
<evidence type="ECO:0000256" key="1">
    <source>
        <dbReference type="ARBA" id="ARBA00023125"/>
    </source>
</evidence>
<dbReference type="OrthoDB" id="67344at2157"/>
<dbReference type="EMBL" id="LN734822">
    <property type="protein sequence ID" value="CEL26062.1"/>
    <property type="molecule type" value="Genomic_DNA"/>
</dbReference>
<dbReference type="EMBL" id="LN515531">
    <property type="protein sequence ID" value="CEA13681.1"/>
    <property type="molecule type" value="Genomic_DNA"/>
</dbReference>
<dbReference type="GO" id="GO:0003677">
    <property type="term" value="F:DNA binding"/>
    <property type="evidence" value="ECO:0007669"/>
    <property type="project" value="UniProtKB-UniRule"/>
</dbReference>
<dbReference type="Proteomes" id="UP000029661">
    <property type="component" value="Chromosome"/>
</dbReference>
<dbReference type="RefSeq" id="WP_048072866.1">
    <property type="nucleotide sequence ID" value="NZ_CALCVY010000152.1"/>
</dbReference>
<evidence type="ECO:0000259" key="3">
    <source>
        <dbReference type="PROSITE" id="PS50977"/>
    </source>
</evidence>
<dbReference type="PATRIC" id="fig|2162.10.peg.2527"/>
<keyword evidence="1 2" id="KW-0238">DNA-binding</keyword>
<protein>
    <submittedName>
        <fullName evidence="4">TetR family transcriptional regulator</fullName>
    </submittedName>
    <submittedName>
        <fullName evidence="7">TetR/AcrR family transcriptional regulator</fullName>
    </submittedName>
</protein>
<dbReference type="KEGG" id="mfi:DSM1535_1347"/>
<gene>
    <name evidence="4" type="ORF">BRM9_0027</name>
    <name evidence="5" type="ORF">DSM1535_1347</name>
    <name evidence="7" type="ORF">ISP06_05740</name>
    <name evidence="6" type="ORF">MB9_2454</name>
</gene>
<evidence type="ECO:0000313" key="5">
    <source>
        <dbReference type="EMBL" id="CEA13681.1"/>
    </source>
</evidence>
<dbReference type="AlphaFoldDB" id="A0A089Z7Q8"/>
<feature type="DNA-binding region" description="H-T-H motif" evidence="2">
    <location>
        <begin position="26"/>
        <end position="45"/>
    </location>
</feature>
<dbReference type="GeneID" id="26740680"/>
<name>A0A089Z7Q8_METFO</name>
<organism evidence="4 8">
    <name type="scientific">Methanobacterium formicicum</name>
    <dbReference type="NCBI Taxonomy" id="2162"/>
    <lineage>
        <taxon>Archaea</taxon>
        <taxon>Methanobacteriati</taxon>
        <taxon>Methanobacteriota</taxon>
        <taxon>Methanomada group</taxon>
        <taxon>Methanobacteria</taxon>
        <taxon>Methanobacteriales</taxon>
        <taxon>Methanobacteriaceae</taxon>
        <taxon>Methanobacterium</taxon>
    </lineage>
</organism>
<reference evidence="5" key="2">
    <citation type="submission" date="2014-08" db="EMBL/GenBank/DDBJ databases">
        <authorList>
            <person name="Wibberg D."/>
        </authorList>
    </citation>
    <scope>NUCLEOTIDE SEQUENCE</scope>
</reference>